<keyword evidence="2" id="KW-0479">Metal-binding</keyword>
<dbReference type="GO" id="GO:0046872">
    <property type="term" value="F:metal ion binding"/>
    <property type="evidence" value="ECO:0007669"/>
    <property type="project" value="UniProtKB-KW"/>
</dbReference>
<evidence type="ECO:0000256" key="2">
    <source>
        <dbReference type="ARBA" id="ARBA00022723"/>
    </source>
</evidence>
<dbReference type="STRING" id="42253.NITMOv2_4011"/>
<evidence type="ECO:0000256" key="1">
    <source>
        <dbReference type="ARBA" id="ARBA00022670"/>
    </source>
</evidence>
<feature type="region of interest" description="Disordered" evidence="7">
    <location>
        <begin position="1"/>
        <end position="20"/>
    </location>
</feature>
<keyword evidence="8" id="KW-0812">Transmembrane</keyword>
<dbReference type="RefSeq" id="WP_053381263.1">
    <property type="nucleotide sequence ID" value="NZ_CP011801.1"/>
</dbReference>
<dbReference type="Pfam" id="PF01435">
    <property type="entry name" value="Peptidase_M48"/>
    <property type="match status" value="1"/>
</dbReference>
<evidence type="ECO:0000313" key="11">
    <source>
        <dbReference type="EMBL" id="ALA60395.1"/>
    </source>
</evidence>
<feature type="transmembrane region" description="Helical" evidence="8">
    <location>
        <begin position="111"/>
        <end position="133"/>
    </location>
</feature>
<dbReference type="PANTHER" id="PTHR22726">
    <property type="entry name" value="METALLOENDOPEPTIDASE OMA1"/>
    <property type="match status" value="1"/>
</dbReference>
<dbReference type="Gene3D" id="3.30.2010.10">
    <property type="entry name" value="Metalloproteases ('zincins'), catalytic domain"/>
    <property type="match status" value="1"/>
</dbReference>
<proteinExistence type="inferred from homology"/>
<evidence type="ECO:0000256" key="7">
    <source>
        <dbReference type="SAM" id="MobiDB-lite"/>
    </source>
</evidence>
<evidence type="ECO:0000256" key="3">
    <source>
        <dbReference type="ARBA" id="ARBA00022801"/>
    </source>
</evidence>
<dbReference type="GO" id="GO:0016020">
    <property type="term" value="C:membrane"/>
    <property type="evidence" value="ECO:0007669"/>
    <property type="project" value="TreeGrafter"/>
</dbReference>
<dbReference type="CDD" id="cd07332">
    <property type="entry name" value="M48C_Oma1_like"/>
    <property type="match status" value="1"/>
</dbReference>
<keyword evidence="4 6" id="KW-0862">Zinc</keyword>
<keyword evidence="8" id="KW-0472">Membrane</keyword>
<dbReference type="PATRIC" id="fig|42253.5.peg.3957"/>
<evidence type="ECO:0000313" key="12">
    <source>
        <dbReference type="Proteomes" id="UP000069205"/>
    </source>
</evidence>
<keyword evidence="1 6" id="KW-0645">Protease</keyword>
<comment type="cofactor">
    <cofactor evidence="6">
        <name>Zn(2+)</name>
        <dbReference type="ChEBI" id="CHEBI:29105"/>
    </cofactor>
    <text evidence="6">Binds 1 zinc ion per subunit.</text>
</comment>
<evidence type="ECO:0000259" key="10">
    <source>
        <dbReference type="Pfam" id="PF23368"/>
    </source>
</evidence>
<reference evidence="11 12" key="1">
    <citation type="journal article" date="2015" name="Proc. Natl. Acad. Sci. U.S.A.">
        <title>Expanded metabolic versatility of ubiquitous nitrite-oxidizing bacteria from the genus Nitrospira.</title>
        <authorList>
            <person name="Koch H."/>
            <person name="Lucker S."/>
            <person name="Albertsen M."/>
            <person name="Kitzinger K."/>
            <person name="Herbold C."/>
            <person name="Spieck E."/>
            <person name="Nielsen P.H."/>
            <person name="Wagner M."/>
            <person name="Daims H."/>
        </authorList>
    </citation>
    <scope>NUCLEOTIDE SEQUENCE [LARGE SCALE GENOMIC DNA]</scope>
    <source>
        <strain evidence="11 12">NSP M-1</strain>
    </source>
</reference>
<keyword evidence="12" id="KW-1185">Reference proteome</keyword>
<dbReference type="PANTHER" id="PTHR22726:SF1">
    <property type="entry name" value="METALLOENDOPEPTIDASE OMA1, MITOCHONDRIAL"/>
    <property type="match status" value="1"/>
</dbReference>
<evidence type="ECO:0000259" key="9">
    <source>
        <dbReference type="Pfam" id="PF01435"/>
    </source>
</evidence>
<dbReference type="EMBL" id="CP011801">
    <property type="protein sequence ID" value="ALA60395.1"/>
    <property type="molecule type" value="Genomic_DNA"/>
</dbReference>
<evidence type="ECO:0000256" key="4">
    <source>
        <dbReference type="ARBA" id="ARBA00022833"/>
    </source>
</evidence>
<keyword evidence="8" id="KW-1133">Transmembrane helix</keyword>
<dbReference type="AlphaFoldDB" id="A0A0K2GHG3"/>
<keyword evidence="5 6" id="KW-0482">Metalloprotease</keyword>
<feature type="domain" description="Peptidase M48" evidence="9">
    <location>
        <begin position="171"/>
        <end position="347"/>
    </location>
</feature>
<evidence type="ECO:0000256" key="8">
    <source>
        <dbReference type="SAM" id="Phobius"/>
    </source>
</evidence>
<gene>
    <name evidence="11" type="ORF">NITMOv2_4011</name>
</gene>
<dbReference type="Pfam" id="PF23368">
    <property type="entry name" value="DUF7092"/>
    <property type="match status" value="1"/>
</dbReference>
<organism evidence="11 12">
    <name type="scientific">Nitrospira moscoviensis</name>
    <dbReference type="NCBI Taxonomy" id="42253"/>
    <lineage>
        <taxon>Bacteria</taxon>
        <taxon>Pseudomonadati</taxon>
        <taxon>Nitrospirota</taxon>
        <taxon>Nitrospiria</taxon>
        <taxon>Nitrospirales</taxon>
        <taxon>Nitrospiraceae</taxon>
        <taxon>Nitrospira</taxon>
    </lineage>
</organism>
<dbReference type="InterPro" id="IPR001915">
    <property type="entry name" value="Peptidase_M48"/>
</dbReference>
<dbReference type="InterPro" id="IPR051156">
    <property type="entry name" value="Mito/Outer_Membr_Metalloprot"/>
</dbReference>
<comment type="similarity">
    <text evidence="6">Belongs to the peptidase M48 family.</text>
</comment>
<dbReference type="GO" id="GO:0004222">
    <property type="term" value="F:metalloendopeptidase activity"/>
    <property type="evidence" value="ECO:0007669"/>
    <property type="project" value="InterPro"/>
</dbReference>
<keyword evidence="3 6" id="KW-0378">Hydrolase</keyword>
<name>A0A0K2GHG3_NITMO</name>
<dbReference type="Proteomes" id="UP000069205">
    <property type="component" value="Chromosome"/>
</dbReference>
<dbReference type="OrthoDB" id="9810445at2"/>
<dbReference type="GO" id="GO:0051603">
    <property type="term" value="P:proteolysis involved in protein catabolic process"/>
    <property type="evidence" value="ECO:0007669"/>
    <property type="project" value="TreeGrafter"/>
</dbReference>
<sequence length="372" mass="40927">MADGSHPGGPPQTWPASYYDGRSSARHPVTVTLSGSGLTIQREDGTPLSWRYDDVRQTQGEHAGEPIRLECGAPLQEALVIDDASFAPALRSFVEHRYRHFRFPLSVRRRIAQIGAAFMASIAAVAALVLWGIPALADLVTPWVPVSWEVSVGQAALGQMVPDNQRCTNERLRKRLDLLMVRLVDPSKTPYEFHLTVVDSQLFNAYALPGGNIVIFRPLLQATKTPEELAGVLAHEAQHVLLRHTTKSLLRDLSLAAMIGAAFGDVSGIGALAVQAAGTLSVLHYSRDMEEQADREGMRLLQKAHFNPAGMIRFFETLKGRHGHIDVPGYLSTHPQTEERIARLKAMLHHPSDTSAVEPDEEWQHTAALCRA</sequence>
<accession>A0A0K2GHG3</accession>
<evidence type="ECO:0000256" key="6">
    <source>
        <dbReference type="RuleBase" id="RU003983"/>
    </source>
</evidence>
<protein>
    <submittedName>
        <fullName evidence="11">Putative Peptidase, family M48</fullName>
    </submittedName>
</protein>
<feature type="domain" description="DUF7092" evidence="10">
    <location>
        <begin position="14"/>
        <end position="90"/>
    </location>
</feature>
<dbReference type="InterPro" id="IPR055518">
    <property type="entry name" value="DUF7092"/>
</dbReference>
<evidence type="ECO:0000256" key="5">
    <source>
        <dbReference type="ARBA" id="ARBA00023049"/>
    </source>
</evidence>
<dbReference type="KEGG" id="nmv:NITMOv2_4011"/>